<accession>A0A3G1IVT0</accession>
<dbReference type="EMBL" id="MF167426">
    <property type="protein sequence ID" value="ASQ40142.1"/>
    <property type="molecule type" value="Genomic_DNA"/>
</dbReference>
<dbReference type="EMBL" id="MF167426">
    <property type="protein sequence ID" value="ASQ40155.1"/>
    <property type="molecule type" value="Genomic_DNA"/>
</dbReference>
<reference evidence="2" key="1">
    <citation type="submission" date="2017-05" db="EMBL/GenBank/DDBJ databases">
        <title>Plastid comparative genomics reveals ancient divergence between Glaucophyte genera.</title>
        <authorList>
            <person name="Figueroa-Martinez F.J."/>
            <person name="Jackson C."/>
            <person name="Reyes-Prieto A."/>
        </authorList>
    </citation>
    <scope>NUCLEOTIDE SEQUENCE</scope>
    <source>
        <strain evidence="2">SAG 46.84</strain>
    </source>
</reference>
<name>A0A3G1IVT0_9EUKA</name>
<protein>
    <submittedName>
        <fullName evidence="2">Uncharacterized protein</fullName>
    </submittedName>
</protein>
<keyword evidence="1" id="KW-0472">Membrane</keyword>
<keyword evidence="1" id="KW-0812">Transmembrane</keyword>
<proteinExistence type="predicted"/>
<dbReference type="RefSeq" id="YP_009546081.1">
    <property type="nucleotide sequence ID" value="NC_040153.1"/>
</dbReference>
<gene>
    <name evidence="2" type="primary">orf599</name>
    <name evidence="3" type="synonym">orf90</name>
</gene>
<organism evidence="2">
    <name type="scientific">Gloeochaete wittrockiana</name>
    <dbReference type="NCBI Taxonomy" id="38269"/>
    <lineage>
        <taxon>Eukaryota</taxon>
        <taxon>Glaucocystophyceae</taxon>
        <taxon>Gloeochaetales</taxon>
        <taxon>Gloeochaetaceae</taxon>
        <taxon>Gloeochaete</taxon>
    </lineage>
</organism>
<keyword evidence="2" id="KW-0934">Plastid</keyword>
<evidence type="ECO:0000313" key="2">
    <source>
        <dbReference type="EMBL" id="ASQ40142.1"/>
    </source>
</evidence>
<evidence type="ECO:0000313" key="3">
    <source>
        <dbReference type="EMBL" id="ASQ40155.1"/>
    </source>
</evidence>
<keyword evidence="1" id="KW-1133">Transmembrane helix</keyword>
<evidence type="ECO:0000256" key="1">
    <source>
        <dbReference type="SAM" id="Phobius"/>
    </source>
</evidence>
<dbReference type="AlphaFoldDB" id="A0A3G1IVT0"/>
<sequence length="40" mass="5027">MHKKQYKFCMFLPLNYNLKFKVIFIIFALVKRIIKLFLYI</sequence>
<dbReference type="GeneID" id="38572703"/>
<feature type="transmembrane region" description="Helical" evidence="1">
    <location>
        <begin position="20"/>
        <end position="39"/>
    </location>
</feature>
<geneLocation type="plastid" evidence="2"/>